<evidence type="ECO:0000256" key="1">
    <source>
        <dbReference type="ARBA" id="ARBA00005384"/>
    </source>
</evidence>
<evidence type="ECO:0000259" key="6">
    <source>
        <dbReference type="PROSITE" id="PS50949"/>
    </source>
</evidence>
<reference evidence="8" key="1">
    <citation type="submission" date="2014-11" db="EMBL/GenBank/DDBJ databases">
        <title>Hymenobacter sp. DG25B genome submission.</title>
        <authorList>
            <person name="Jung H.-Y."/>
            <person name="Kim M.K."/>
            <person name="Srinivasan S."/>
            <person name="Lim S."/>
        </authorList>
    </citation>
    <scope>NUCLEOTIDE SEQUENCE [LARGE SCALE GENOMIC DNA]</scope>
    <source>
        <strain evidence="8">DY59</strain>
    </source>
</reference>
<evidence type="ECO:0000256" key="3">
    <source>
        <dbReference type="ARBA" id="ARBA00023015"/>
    </source>
</evidence>
<dbReference type="SUPFAM" id="SSF46785">
    <property type="entry name" value="Winged helix' DNA-binding domain"/>
    <property type="match status" value="1"/>
</dbReference>
<dbReference type="Gene3D" id="3.40.640.10">
    <property type="entry name" value="Type I PLP-dependent aspartate aminotransferase-like (Major domain)"/>
    <property type="match status" value="1"/>
</dbReference>
<dbReference type="Pfam" id="PF00155">
    <property type="entry name" value="Aminotran_1_2"/>
    <property type="match status" value="1"/>
</dbReference>
<dbReference type="InterPro" id="IPR004839">
    <property type="entry name" value="Aminotransferase_I/II_large"/>
</dbReference>
<dbReference type="HOGENOM" id="CLU_017584_0_0_0"/>
<dbReference type="EMBL" id="CP010028">
    <property type="protein sequence ID" value="AIZ45968.1"/>
    <property type="molecule type" value="Genomic_DNA"/>
</dbReference>
<keyword evidence="5" id="KW-0804">Transcription</keyword>
<sequence>MDAPRWSALLSGWRACGGPLYGRLAEALRAGIRSGQLPPSEALPAERALAELLGVSRSTVVAAYDALADGGWVIRKRGSGTRVAATAPRGANVLALRTPSALPLGGDEFDFTIAVPLLNDAQRREMQAAAQDAFQESLYHPHGLPDLRAVLAELYTREGLPTTPEAVLITSGAQGAISLLAGVFLRPRDRALLETPTYFGAIDAFRAAGAETVGVPVTAQGVEPAAFARAVQHHSPRLAFLTPTFQNPTGTVMPPDARARVAATVAESDLPTIEDDTLIDLGFETGAPPRIATFAPDAPIFNVGSLSKLYWAGLRVGWLRVPAAHSGPVGQARTLSDFGSSLPGQHIALQLLQALPRLRQERREAVTVARDLLAELLRRHLPEWQFTVPDGGQFLWVELPTRQTSAFTLCAARYGVRLFPGASMGVALPAEGLPDSFLRLPFTLDPAQLPEAVLRLKAAWEEFSLRQGVDRLA</sequence>
<dbReference type="PRINTS" id="PR00035">
    <property type="entry name" value="HTHGNTR"/>
</dbReference>
<evidence type="ECO:0000256" key="2">
    <source>
        <dbReference type="ARBA" id="ARBA00022898"/>
    </source>
</evidence>
<keyword evidence="2" id="KW-0663">Pyridoxal phosphate</keyword>
<dbReference type="Gene3D" id="3.90.1150.10">
    <property type="entry name" value="Aspartate Aminotransferase, domain 1"/>
    <property type="match status" value="1"/>
</dbReference>
<comment type="similarity">
    <text evidence="1">In the C-terminal section; belongs to the class-I pyridoxal-phosphate-dependent aminotransferase family.</text>
</comment>
<evidence type="ECO:0000313" key="7">
    <source>
        <dbReference type="EMBL" id="AIZ45968.1"/>
    </source>
</evidence>
<dbReference type="SUPFAM" id="SSF53383">
    <property type="entry name" value="PLP-dependent transferases"/>
    <property type="match status" value="1"/>
</dbReference>
<feature type="domain" description="HTH gntR-type" evidence="6">
    <location>
        <begin position="18"/>
        <end position="86"/>
    </location>
</feature>
<dbReference type="InterPro" id="IPR036388">
    <property type="entry name" value="WH-like_DNA-bd_sf"/>
</dbReference>
<dbReference type="PANTHER" id="PTHR46577">
    <property type="entry name" value="HTH-TYPE TRANSCRIPTIONAL REGULATORY PROTEIN GABR"/>
    <property type="match status" value="1"/>
</dbReference>
<proteinExistence type="inferred from homology"/>
<dbReference type="GO" id="GO:0030170">
    <property type="term" value="F:pyridoxal phosphate binding"/>
    <property type="evidence" value="ECO:0007669"/>
    <property type="project" value="InterPro"/>
</dbReference>
<dbReference type="Proteomes" id="UP000030634">
    <property type="component" value="Chromosome"/>
</dbReference>
<dbReference type="SMART" id="SM00345">
    <property type="entry name" value="HTH_GNTR"/>
    <property type="match status" value="1"/>
</dbReference>
<dbReference type="PANTHER" id="PTHR46577:SF1">
    <property type="entry name" value="HTH-TYPE TRANSCRIPTIONAL REGULATORY PROTEIN GABR"/>
    <property type="match status" value="1"/>
</dbReference>
<evidence type="ECO:0000256" key="5">
    <source>
        <dbReference type="ARBA" id="ARBA00023163"/>
    </source>
</evidence>
<dbReference type="InterPro" id="IPR015424">
    <property type="entry name" value="PyrdxlP-dep_Trfase"/>
</dbReference>
<dbReference type="Gene3D" id="1.10.10.10">
    <property type="entry name" value="Winged helix-like DNA-binding domain superfamily/Winged helix DNA-binding domain"/>
    <property type="match status" value="1"/>
</dbReference>
<dbReference type="CDD" id="cd07377">
    <property type="entry name" value="WHTH_GntR"/>
    <property type="match status" value="1"/>
</dbReference>
<evidence type="ECO:0000256" key="4">
    <source>
        <dbReference type="ARBA" id="ARBA00023125"/>
    </source>
</evidence>
<dbReference type="InterPro" id="IPR015422">
    <property type="entry name" value="PyrdxlP-dep_Trfase_small"/>
</dbReference>
<dbReference type="InterPro" id="IPR036390">
    <property type="entry name" value="WH_DNA-bd_sf"/>
</dbReference>
<evidence type="ECO:0000313" key="8">
    <source>
        <dbReference type="Proteomes" id="UP000030634"/>
    </source>
</evidence>
<dbReference type="RefSeq" id="WP_039685515.1">
    <property type="nucleotide sequence ID" value="NZ_CP010028.1"/>
</dbReference>
<gene>
    <name evidence="7" type="ORF">QR90_14155</name>
</gene>
<organism evidence="7 8">
    <name type="scientific">Deinococcus radiopugnans</name>
    <dbReference type="NCBI Taxonomy" id="57497"/>
    <lineage>
        <taxon>Bacteria</taxon>
        <taxon>Thermotogati</taxon>
        <taxon>Deinococcota</taxon>
        <taxon>Deinococci</taxon>
        <taxon>Deinococcales</taxon>
        <taxon>Deinococcaceae</taxon>
        <taxon>Deinococcus</taxon>
    </lineage>
</organism>
<name>A0A0A7KMU5_9DEIO</name>
<dbReference type="CDD" id="cd00609">
    <property type="entry name" value="AAT_like"/>
    <property type="match status" value="1"/>
</dbReference>
<keyword evidence="4" id="KW-0238">DNA-binding</keyword>
<dbReference type="PROSITE" id="PS50949">
    <property type="entry name" value="HTH_GNTR"/>
    <property type="match status" value="1"/>
</dbReference>
<dbReference type="Pfam" id="PF00392">
    <property type="entry name" value="GntR"/>
    <property type="match status" value="1"/>
</dbReference>
<dbReference type="InterPro" id="IPR000524">
    <property type="entry name" value="Tscrpt_reg_HTH_GntR"/>
</dbReference>
<dbReference type="KEGG" id="dsw:QR90_14155"/>
<dbReference type="AlphaFoldDB" id="A0A0A7KMU5"/>
<protein>
    <submittedName>
        <fullName evidence="7">GntR family transcriptional regulator</fullName>
    </submittedName>
</protein>
<keyword evidence="3" id="KW-0805">Transcription regulation</keyword>
<dbReference type="InterPro" id="IPR051446">
    <property type="entry name" value="HTH_trans_reg/aminotransferase"/>
</dbReference>
<dbReference type="GO" id="GO:0003700">
    <property type="term" value="F:DNA-binding transcription factor activity"/>
    <property type="evidence" value="ECO:0007669"/>
    <property type="project" value="InterPro"/>
</dbReference>
<accession>A0A0A7KMU5</accession>
<dbReference type="InterPro" id="IPR015421">
    <property type="entry name" value="PyrdxlP-dep_Trfase_major"/>
</dbReference>
<dbReference type="GO" id="GO:0003677">
    <property type="term" value="F:DNA binding"/>
    <property type="evidence" value="ECO:0007669"/>
    <property type="project" value="UniProtKB-KW"/>
</dbReference>